<evidence type="ECO:0000256" key="5">
    <source>
        <dbReference type="ARBA" id="ARBA00023242"/>
    </source>
</evidence>
<gene>
    <name evidence="9" type="ORF">ACH5RR_036018</name>
</gene>
<dbReference type="GO" id="GO:0005634">
    <property type="term" value="C:nucleus"/>
    <property type="evidence" value="ECO:0007669"/>
    <property type="project" value="UniProtKB-SubCell"/>
</dbReference>
<dbReference type="PROSITE" id="PS50217">
    <property type="entry name" value="BZIP"/>
    <property type="match status" value="1"/>
</dbReference>
<evidence type="ECO:0000256" key="2">
    <source>
        <dbReference type="ARBA" id="ARBA00023015"/>
    </source>
</evidence>
<keyword evidence="5" id="KW-0539">Nucleus</keyword>
<keyword evidence="10" id="KW-1185">Reference proteome</keyword>
<dbReference type="EMBL" id="JBJUIK010000015">
    <property type="protein sequence ID" value="KAL3501569.1"/>
    <property type="molecule type" value="Genomic_DNA"/>
</dbReference>
<sequence>MISSEATGLIHSYFSTPDQINPSPFPSTTFNLMNSSFPAPFHFNKHLTNTNYHQISPPYYSHDHPLAPQSSCLSNNSSTSDEAEDQQLINIIDERKQRRMISNRESARRSRMRKQRHLDELRSQVFRMMTENHNLVDKYNYVAESLERVVQENVRLKEEALDLRQMLSDLRLGSPFSNDDAFLSRDHLEEVSCNTAHLRVEASNQSINTSSTNLLH</sequence>
<evidence type="ECO:0000256" key="3">
    <source>
        <dbReference type="ARBA" id="ARBA00023125"/>
    </source>
</evidence>
<dbReference type="Pfam" id="PF00170">
    <property type="entry name" value="bZIP_1"/>
    <property type="match status" value="1"/>
</dbReference>
<dbReference type="GO" id="GO:0003677">
    <property type="term" value="F:DNA binding"/>
    <property type="evidence" value="ECO:0007669"/>
    <property type="project" value="UniProtKB-KW"/>
</dbReference>
<keyword evidence="6" id="KW-0175">Coiled coil</keyword>
<evidence type="ECO:0000256" key="7">
    <source>
        <dbReference type="SAM" id="MobiDB-lite"/>
    </source>
</evidence>
<evidence type="ECO:0000256" key="6">
    <source>
        <dbReference type="SAM" id="Coils"/>
    </source>
</evidence>
<dbReference type="InterPro" id="IPR045314">
    <property type="entry name" value="bZIP_plant_GBF1"/>
</dbReference>
<keyword evidence="4" id="KW-0804">Transcription</keyword>
<dbReference type="AlphaFoldDB" id="A0ABD2Y1Z7"/>
<proteinExistence type="predicted"/>
<dbReference type="CDD" id="cd14702">
    <property type="entry name" value="bZIP_plant_GBF1"/>
    <property type="match status" value="1"/>
</dbReference>
<dbReference type="SUPFAM" id="SSF57959">
    <property type="entry name" value="Leucine zipper domain"/>
    <property type="match status" value="1"/>
</dbReference>
<feature type="domain" description="BZIP" evidence="8">
    <location>
        <begin position="93"/>
        <end position="156"/>
    </location>
</feature>
<dbReference type="GO" id="GO:0046983">
    <property type="term" value="F:protein dimerization activity"/>
    <property type="evidence" value="ECO:0007669"/>
    <property type="project" value="UniProtKB-ARBA"/>
</dbReference>
<evidence type="ECO:0000259" key="8">
    <source>
        <dbReference type="PROSITE" id="PS50217"/>
    </source>
</evidence>
<evidence type="ECO:0000313" key="10">
    <source>
        <dbReference type="Proteomes" id="UP001630127"/>
    </source>
</evidence>
<keyword evidence="3" id="KW-0238">DNA-binding</keyword>
<dbReference type="FunFam" id="1.20.5.170:FF:000020">
    <property type="entry name" value="BZIP transcription factor"/>
    <property type="match status" value="1"/>
</dbReference>
<dbReference type="PANTHER" id="PTHR46324:SF26">
    <property type="entry name" value="OS02G0728001 PROTEIN"/>
    <property type="match status" value="1"/>
</dbReference>
<dbReference type="PANTHER" id="PTHR46324">
    <property type="entry name" value="BASIC LEUCINE ZIPPER 43-RELATED"/>
    <property type="match status" value="1"/>
</dbReference>
<name>A0ABD2Y1Z7_9GENT</name>
<keyword evidence="2" id="KW-0805">Transcription regulation</keyword>
<feature type="coiled-coil region" evidence="6">
    <location>
        <begin position="104"/>
        <end position="166"/>
    </location>
</feature>
<evidence type="ECO:0000256" key="1">
    <source>
        <dbReference type="ARBA" id="ARBA00004123"/>
    </source>
</evidence>
<feature type="region of interest" description="Disordered" evidence="7">
    <location>
        <begin position="63"/>
        <end position="84"/>
    </location>
</feature>
<dbReference type="Gene3D" id="1.20.5.170">
    <property type="match status" value="1"/>
</dbReference>
<accession>A0ABD2Y1Z7</accession>
<dbReference type="SMART" id="SM00338">
    <property type="entry name" value="BRLZ"/>
    <property type="match status" value="1"/>
</dbReference>
<evidence type="ECO:0000313" key="9">
    <source>
        <dbReference type="EMBL" id="KAL3501569.1"/>
    </source>
</evidence>
<dbReference type="PROSITE" id="PS00036">
    <property type="entry name" value="BZIP_BASIC"/>
    <property type="match status" value="1"/>
</dbReference>
<comment type="caution">
    <text evidence="9">The sequence shown here is derived from an EMBL/GenBank/DDBJ whole genome shotgun (WGS) entry which is preliminary data.</text>
</comment>
<feature type="compositionally biased region" description="Low complexity" evidence="7">
    <location>
        <begin position="70"/>
        <end position="80"/>
    </location>
</feature>
<evidence type="ECO:0000256" key="4">
    <source>
        <dbReference type="ARBA" id="ARBA00023163"/>
    </source>
</evidence>
<dbReference type="InterPro" id="IPR046347">
    <property type="entry name" value="bZIP_sf"/>
</dbReference>
<comment type="subcellular location">
    <subcellularLocation>
        <location evidence="1">Nucleus</location>
    </subcellularLocation>
</comment>
<dbReference type="Proteomes" id="UP001630127">
    <property type="component" value="Unassembled WGS sequence"/>
</dbReference>
<dbReference type="InterPro" id="IPR044521">
    <property type="entry name" value="AtbZIP8/43"/>
</dbReference>
<organism evidence="9 10">
    <name type="scientific">Cinchona calisaya</name>
    <dbReference type="NCBI Taxonomy" id="153742"/>
    <lineage>
        <taxon>Eukaryota</taxon>
        <taxon>Viridiplantae</taxon>
        <taxon>Streptophyta</taxon>
        <taxon>Embryophyta</taxon>
        <taxon>Tracheophyta</taxon>
        <taxon>Spermatophyta</taxon>
        <taxon>Magnoliopsida</taxon>
        <taxon>eudicotyledons</taxon>
        <taxon>Gunneridae</taxon>
        <taxon>Pentapetalae</taxon>
        <taxon>asterids</taxon>
        <taxon>lamiids</taxon>
        <taxon>Gentianales</taxon>
        <taxon>Rubiaceae</taxon>
        <taxon>Cinchonoideae</taxon>
        <taxon>Cinchoneae</taxon>
        <taxon>Cinchona</taxon>
    </lineage>
</organism>
<reference evidence="9 10" key="1">
    <citation type="submission" date="2024-11" db="EMBL/GenBank/DDBJ databases">
        <title>A near-complete genome assembly of Cinchona calisaya.</title>
        <authorList>
            <person name="Lian D.C."/>
            <person name="Zhao X.W."/>
            <person name="Wei L."/>
        </authorList>
    </citation>
    <scope>NUCLEOTIDE SEQUENCE [LARGE SCALE GENOMIC DNA]</scope>
    <source>
        <tissue evidence="9">Nenye</tissue>
    </source>
</reference>
<dbReference type="InterPro" id="IPR004827">
    <property type="entry name" value="bZIP"/>
</dbReference>
<protein>
    <recommendedName>
        <fullName evidence="8">BZIP domain-containing protein</fullName>
    </recommendedName>
</protein>